<feature type="signal peptide" evidence="1">
    <location>
        <begin position="1"/>
        <end position="21"/>
    </location>
</feature>
<dbReference type="AlphaFoldDB" id="A0A433VQT4"/>
<feature type="chain" id="PRO_5030092586" description="L,D-TPase catalytic domain-containing protein" evidence="1">
    <location>
        <begin position="22"/>
        <end position="231"/>
    </location>
</feature>
<keyword evidence="1" id="KW-0732">Signal</keyword>
<protein>
    <recommendedName>
        <fullName evidence="2">L,D-TPase catalytic domain-containing protein</fullName>
    </recommendedName>
</protein>
<organism evidence="3 4">
    <name type="scientific">Dulcicalothrix desertica PCC 7102</name>
    <dbReference type="NCBI Taxonomy" id="232991"/>
    <lineage>
        <taxon>Bacteria</taxon>
        <taxon>Bacillati</taxon>
        <taxon>Cyanobacteriota</taxon>
        <taxon>Cyanophyceae</taxon>
        <taxon>Nostocales</taxon>
        <taxon>Calotrichaceae</taxon>
        <taxon>Dulcicalothrix</taxon>
    </lineage>
</organism>
<keyword evidence="4" id="KW-1185">Reference proteome</keyword>
<evidence type="ECO:0000259" key="2">
    <source>
        <dbReference type="Pfam" id="PF03734"/>
    </source>
</evidence>
<dbReference type="GO" id="GO:0016740">
    <property type="term" value="F:transferase activity"/>
    <property type="evidence" value="ECO:0007669"/>
    <property type="project" value="InterPro"/>
</dbReference>
<dbReference type="InterPro" id="IPR005490">
    <property type="entry name" value="LD_TPept_cat_dom"/>
</dbReference>
<evidence type="ECO:0000256" key="1">
    <source>
        <dbReference type="SAM" id="SignalP"/>
    </source>
</evidence>
<reference evidence="3" key="1">
    <citation type="submission" date="2018-12" db="EMBL/GenBank/DDBJ databases">
        <authorList>
            <person name="Will S."/>
            <person name="Neumann-Schaal M."/>
            <person name="Henke P."/>
        </authorList>
    </citation>
    <scope>NUCLEOTIDE SEQUENCE</scope>
    <source>
        <strain evidence="3">PCC 7102</strain>
    </source>
</reference>
<dbReference type="CDD" id="cd16913">
    <property type="entry name" value="YkuD_like"/>
    <property type="match status" value="1"/>
</dbReference>
<dbReference type="RefSeq" id="WP_127080216.1">
    <property type="nucleotide sequence ID" value="NZ_RSCL01000003.1"/>
</dbReference>
<feature type="domain" description="L,D-TPase catalytic" evidence="2">
    <location>
        <begin position="101"/>
        <end position="206"/>
    </location>
</feature>
<accession>A0A433VQT4</accession>
<evidence type="ECO:0000313" key="4">
    <source>
        <dbReference type="Proteomes" id="UP000271624"/>
    </source>
</evidence>
<dbReference type="OrthoDB" id="517178at2"/>
<proteinExistence type="predicted"/>
<sequence>MLKFNKLFIAALIFTATISKANSAQIYTYNTDNLSLTDNAYHDPSITSENNKCLDGLLKRLPQNGDRQTTEACLNTFGYNPDTNIKSPVMIVFEVGKPSQTITTTIIYKIKNKIIQEKFQAVGARYQQWYPEAGMYTLDYIKSDNSPSFKPAYANFYSPKGKKDKNGNPVNIGFHGRAGNLMAGGGSNGCYRHRVEDMQRFMAIIKKAGADANLPPNWYQNTLPVAFVSQP</sequence>
<dbReference type="EMBL" id="RSCL01000003">
    <property type="protein sequence ID" value="RUT08411.1"/>
    <property type="molecule type" value="Genomic_DNA"/>
</dbReference>
<gene>
    <name evidence="3" type="ORF">DSM106972_015790</name>
</gene>
<evidence type="ECO:0000313" key="3">
    <source>
        <dbReference type="EMBL" id="RUT08411.1"/>
    </source>
</evidence>
<dbReference type="Pfam" id="PF03734">
    <property type="entry name" value="YkuD"/>
    <property type="match status" value="1"/>
</dbReference>
<comment type="caution">
    <text evidence="3">The sequence shown here is derived from an EMBL/GenBank/DDBJ whole genome shotgun (WGS) entry which is preliminary data.</text>
</comment>
<reference evidence="3" key="2">
    <citation type="journal article" date="2019" name="Genome Biol. Evol.">
        <title>Day and night: Metabolic profiles and evolutionary relationships of six axenic non-marine cyanobacteria.</title>
        <authorList>
            <person name="Will S.E."/>
            <person name="Henke P."/>
            <person name="Boedeker C."/>
            <person name="Huang S."/>
            <person name="Brinkmann H."/>
            <person name="Rohde M."/>
            <person name="Jarek M."/>
            <person name="Friedl T."/>
            <person name="Seufert S."/>
            <person name="Schumacher M."/>
            <person name="Overmann J."/>
            <person name="Neumann-Schaal M."/>
            <person name="Petersen J."/>
        </authorList>
    </citation>
    <scope>NUCLEOTIDE SEQUENCE [LARGE SCALE GENOMIC DNA]</scope>
    <source>
        <strain evidence="3">PCC 7102</strain>
    </source>
</reference>
<name>A0A433VQT4_9CYAN</name>
<dbReference type="Proteomes" id="UP000271624">
    <property type="component" value="Unassembled WGS sequence"/>
</dbReference>